<dbReference type="GeneID" id="111021081"/>
<feature type="region of interest" description="Disordered" evidence="1">
    <location>
        <begin position="30"/>
        <end position="74"/>
    </location>
</feature>
<keyword evidence="2" id="KW-1133">Transmembrane helix</keyword>
<evidence type="ECO:0000256" key="1">
    <source>
        <dbReference type="SAM" id="MobiDB-lite"/>
    </source>
</evidence>
<reference evidence="4" key="1">
    <citation type="submission" date="2025-08" db="UniProtKB">
        <authorList>
            <consortium name="RefSeq"/>
        </authorList>
    </citation>
    <scope>IDENTIFICATION</scope>
    <source>
        <strain evidence="4">OHB3-1</strain>
    </source>
</reference>
<evidence type="ECO:0000313" key="3">
    <source>
        <dbReference type="Proteomes" id="UP000504603"/>
    </source>
</evidence>
<evidence type="ECO:0000256" key="2">
    <source>
        <dbReference type="SAM" id="Phobius"/>
    </source>
</evidence>
<dbReference type="PANTHER" id="PTHR35469">
    <property type="entry name" value="TRANSMEMBRANE PROTEIN"/>
    <property type="match status" value="1"/>
</dbReference>
<protein>
    <submittedName>
        <fullName evidence="4">Uncharacterized protein LOC111021081</fullName>
    </submittedName>
</protein>
<feature type="transmembrane region" description="Helical" evidence="2">
    <location>
        <begin position="290"/>
        <end position="311"/>
    </location>
</feature>
<dbReference type="Proteomes" id="UP000504603">
    <property type="component" value="Unplaced"/>
</dbReference>
<sequence>MEMATQTESRVDRRRRLMSREMDRMALITGRIKNLPPSPPPSPSSPSPFLYNHHAHTHQRGHSHTGISPSFFSKDLHKNPDSVPVISHIHGIPKPRDEKAATLLKSMSSNEVVLEEKKNAVIGGYQINYQKLNPIGEVTSPVSSPSAISVAEKASIFKEPAESKTQFSKPKLFTSKRVNSCIIASQTTRVYCSVIIASLAVLSHLDHLLFIIRNIVRPESTVASKPLYILLLTDATIIVARMLSERQKGGMEEVAAVEEEPEKVVVKEDAHNSWESAVKLLERGLVFYQAFRAIFIDFSVYAVVVICGLSLL</sequence>
<evidence type="ECO:0000313" key="4">
    <source>
        <dbReference type="RefSeq" id="XP_022153620.1"/>
    </source>
</evidence>
<dbReference type="PANTHER" id="PTHR35469:SF5">
    <property type="entry name" value="TRANSMEMBRANE PROTEIN"/>
    <property type="match status" value="1"/>
</dbReference>
<feature type="compositionally biased region" description="Basic residues" evidence="1">
    <location>
        <begin position="53"/>
        <end position="63"/>
    </location>
</feature>
<dbReference type="AlphaFoldDB" id="A0A6J1DHA8"/>
<dbReference type="KEGG" id="mcha:111021081"/>
<organism evidence="3 4">
    <name type="scientific">Momordica charantia</name>
    <name type="common">Bitter gourd</name>
    <name type="synonym">Balsam pear</name>
    <dbReference type="NCBI Taxonomy" id="3673"/>
    <lineage>
        <taxon>Eukaryota</taxon>
        <taxon>Viridiplantae</taxon>
        <taxon>Streptophyta</taxon>
        <taxon>Embryophyta</taxon>
        <taxon>Tracheophyta</taxon>
        <taxon>Spermatophyta</taxon>
        <taxon>Magnoliopsida</taxon>
        <taxon>eudicotyledons</taxon>
        <taxon>Gunneridae</taxon>
        <taxon>Pentapetalae</taxon>
        <taxon>rosids</taxon>
        <taxon>fabids</taxon>
        <taxon>Cucurbitales</taxon>
        <taxon>Cucurbitaceae</taxon>
        <taxon>Momordiceae</taxon>
        <taxon>Momordica</taxon>
    </lineage>
</organism>
<accession>A0A6J1DHA8</accession>
<name>A0A6J1DHA8_MOMCH</name>
<feature type="compositionally biased region" description="Pro residues" evidence="1">
    <location>
        <begin position="36"/>
        <end position="46"/>
    </location>
</feature>
<dbReference type="OrthoDB" id="1645757at2759"/>
<gene>
    <name evidence="4" type="primary">LOC111021081</name>
</gene>
<proteinExistence type="predicted"/>
<dbReference type="RefSeq" id="XP_022153620.1">
    <property type="nucleotide sequence ID" value="XM_022297928.1"/>
</dbReference>
<keyword evidence="2" id="KW-0812">Transmembrane</keyword>
<keyword evidence="2" id="KW-0472">Membrane</keyword>
<keyword evidence="3" id="KW-1185">Reference proteome</keyword>